<dbReference type="OrthoDB" id="9764050at2"/>
<name>A0A2P5GL79_9ENTR</name>
<dbReference type="GO" id="GO:0006013">
    <property type="term" value="P:mannose metabolic process"/>
    <property type="evidence" value="ECO:0007669"/>
    <property type="project" value="InterPro"/>
</dbReference>
<dbReference type="InterPro" id="IPR011013">
    <property type="entry name" value="Gal_mutarotase_sf_dom"/>
</dbReference>
<proteinExistence type="inferred from homology"/>
<dbReference type="Gene3D" id="1.20.1270.50">
    <property type="entry name" value="Glycoside hydrolase family 38, central domain"/>
    <property type="match status" value="1"/>
</dbReference>
<dbReference type="InterPro" id="IPR041147">
    <property type="entry name" value="GH38_C"/>
</dbReference>
<comment type="similarity">
    <text evidence="1">Belongs to the glycosyl hydrolase 38 family.</text>
</comment>
<dbReference type="InterPro" id="IPR037094">
    <property type="entry name" value="Glyco_hydro_38_cen_sf"/>
</dbReference>
<dbReference type="Gene3D" id="2.70.98.30">
    <property type="entry name" value="Golgi alpha-mannosidase II, domain 4"/>
    <property type="match status" value="1"/>
</dbReference>
<dbReference type="RefSeq" id="WP_103677583.1">
    <property type="nucleotide sequence ID" value="NZ_PQGD01000016.1"/>
</dbReference>
<dbReference type="SUPFAM" id="SSF74650">
    <property type="entry name" value="Galactose mutarotase-like"/>
    <property type="match status" value="1"/>
</dbReference>
<dbReference type="SMART" id="SM00872">
    <property type="entry name" value="Alpha-mann_mid"/>
    <property type="match status" value="1"/>
</dbReference>
<keyword evidence="3" id="KW-0378">Hydrolase</keyword>
<evidence type="ECO:0000256" key="1">
    <source>
        <dbReference type="ARBA" id="ARBA00009792"/>
    </source>
</evidence>
<dbReference type="InterPro" id="IPR011330">
    <property type="entry name" value="Glyco_hydro/deAcase_b/a-brl"/>
</dbReference>
<keyword evidence="4" id="KW-0326">Glycosidase</keyword>
<dbReference type="GO" id="GO:0004559">
    <property type="term" value="F:alpha-mannosidase activity"/>
    <property type="evidence" value="ECO:0007669"/>
    <property type="project" value="InterPro"/>
</dbReference>
<evidence type="ECO:0000313" key="6">
    <source>
        <dbReference type="EMBL" id="POP42672.1"/>
    </source>
</evidence>
<evidence type="ECO:0000313" key="7">
    <source>
        <dbReference type="EMBL" id="POP45748.1"/>
    </source>
</evidence>
<protein>
    <submittedName>
        <fullName evidence="7">Alpha-mannosidase</fullName>
    </submittedName>
</protein>
<dbReference type="InterPro" id="IPR000602">
    <property type="entry name" value="Glyco_hydro_38_N"/>
</dbReference>
<dbReference type="Pfam" id="PF01074">
    <property type="entry name" value="Glyco_hydro_38N"/>
    <property type="match status" value="1"/>
</dbReference>
<feature type="domain" description="Glycoside hydrolase family 38 central" evidence="5">
    <location>
        <begin position="281"/>
        <end position="351"/>
    </location>
</feature>
<organism evidence="7 9">
    <name type="scientific">Superficieibacter electus</name>
    <dbReference type="NCBI Taxonomy" id="2022662"/>
    <lineage>
        <taxon>Bacteria</taxon>
        <taxon>Pseudomonadati</taxon>
        <taxon>Pseudomonadota</taxon>
        <taxon>Gammaproteobacteria</taxon>
        <taxon>Enterobacterales</taxon>
        <taxon>Enterobacteriaceae</taxon>
        <taxon>Superficieibacter</taxon>
    </lineage>
</organism>
<dbReference type="Pfam" id="PF07748">
    <property type="entry name" value="Glyco_hydro_38C"/>
    <property type="match status" value="1"/>
</dbReference>
<reference evidence="8 9" key="1">
    <citation type="submission" date="2018-01" db="EMBL/GenBank/DDBJ databases">
        <title>Superficieibacter electus gen. nov., sp. nov., an extended-spectrum beta-lactamase possessing member of the Enterobacteriaceae family, isolated from intensive care unit surfaces.</title>
        <authorList>
            <person name="Potter R.F."/>
            <person name="D'Souza A.W."/>
        </authorList>
    </citation>
    <scope>NUCLEOTIDE SEQUENCE [LARGE SCALE GENOMIC DNA]</scope>
    <source>
        <strain evidence="7 9">BP-1</strain>
        <strain evidence="6 8">BP-2</strain>
    </source>
</reference>
<keyword evidence="2" id="KW-0479">Metal-binding</keyword>
<evidence type="ECO:0000313" key="8">
    <source>
        <dbReference type="Proteomes" id="UP000237073"/>
    </source>
</evidence>
<evidence type="ECO:0000313" key="9">
    <source>
        <dbReference type="Proteomes" id="UP000247005"/>
    </source>
</evidence>
<dbReference type="InterPro" id="IPR011682">
    <property type="entry name" value="Glyco_hydro_38_C"/>
</dbReference>
<dbReference type="Proteomes" id="UP000247005">
    <property type="component" value="Unassembled WGS sequence"/>
</dbReference>
<sequence length="873" mass="100055">MHFNIISHTHWDREWHKTFEEYRVRLVAFFDNLIDLLEHDPEYRSFLMDGQTIVLEDYLAIKPYKKQQLQQLIKEKRIIVGPWYIQPDEFIPGGEFQIRNLLIGQQVAEEFGETMQVGYLPDSFGQAAQIPQLLQGFGIEYAVFWRGLTEEECPDLDFIWQSNDGSTVKTTVLAEGYGNARMLNASLDNNVGVIQENIEKLYAKSGKHNLLLMCGFDQRNANPQLPDIIKALNEQMPAHQFTLSTLEEYLAAAFRTGVKKTVTGEFRKGKYMRVHVSIGMTRMDIKQENYHTQTLMQRIAEPLMSCASLQGLDYSRELARQAYKYILQNHAHDSICCVCTDSTHEQMMQRYHSARQIAKVLADDAFTFISHNIAWQQAGVPVVLFNLSGTARRGLEKITLVTGLEHFRMVDGEQRPVKMDIISKAVFNQNDVQIEIGSKNEDVLLYQYELLVDVDFTGFGYQTLYMQQHNAIANSANQPLFDRQTATFTTDYFRLHIQPNGALTYTDRATGECFTDLNYLIENGSAGDEYDYSPPLQDIRCHPHHVMPEIQIVHNSTLAAQVKLTFNFSVPKETFADRRSDETLNQTIVCLVSVKKDCRRVDFRTTIDNQANNHRICVTFRDNQQGDRHFAEQQYGMLYRANTLADPQAWTREGWEERYYPIYPQQRYMGFDHASGRAIIFNKGLVNYEITVNDSLPIVSIPLLCTMDYMGKQDLVDRPGRRSGLHLPVPDSLLHGSHTFEYAFMFTDALSGDLAAQADYYQLPLTVKTPINAGGNMADKMMLFSVGTPNISVMAFKRCEVGSGYILRLVNQSAEKIKNIHITINKAWFTRARKANLKEQELYTDNNFTLADGILAIETMKGNEIITFILDRF</sequence>
<evidence type="ECO:0000259" key="5">
    <source>
        <dbReference type="SMART" id="SM00872"/>
    </source>
</evidence>
<dbReference type="AlphaFoldDB" id="A0A2P5GL79"/>
<dbReference type="SUPFAM" id="SSF88688">
    <property type="entry name" value="Families 57/38 glycoside transferase middle domain"/>
    <property type="match status" value="1"/>
</dbReference>
<dbReference type="PANTHER" id="PTHR46017">
    <property type="entry name" value="ALPHA-MANNOSIDASE 2C1"/>
    <property type="match status" value="1"/>
</dbReference>
<dbReference type="GO" id="GO:0030246">
    <property type="term" value="F:carbohydrate binding"/>
    <property type="evidence" value="ECO:0007669"/>
    <property type="project" value="InterPro"/>
</dbReference>
<dbReference type="Pfam" id="PF17677">
    <property type="entry name" value="Glyco_hydro38C2"/>
    <property type="match status" value="1"/>
</dbReference>
<dbReference type="EMBL" id="PQGE01000018">
    <property type="protein sequence ID" value="POP42672.1"/>
    <property type="molecule type" value="Genomic_DNA"/>
</dbReference>
<evidence type="ECO:0000256" key="2">
    <source>
        <dbReference type="ARBA" id="ARBA00022723"/>
    </source>
</evidence>
<dbReference type="InterPro" id="IPR015341">
    <property type="entry name" value="Glyco_hydro_38_cen"/>
</dbReference>
<evidence type="ECO:0000256" key="3">
    <source>
        <dbReference type="ARBA" id="ARBA00022801"/>
    </source>
</evidence>
<dbReference type="GO" id="GO:0009313">
    <property type="term" value="P:oligosaccharide catabolic process"/>
    <property type="evidence" value="ECO:0007669"/>
    <property type="project" value="TreeGrafter"/>
</dbReference>
<accession>A0A2P5GL79</accession>
<dbReference type="GO" id="GO:0046872">
    <property type="term" value="F:metal ion binding"/>
    <property type="evidence" value="ECO:0007669"/>
    <property type="project" value="UniProtKB-KW"/>
</dbReference>
<evidence type="ECO:0000256" key="4">
    <source>
        <dbReference type="ARBA" id="ARBA00023295"/>
    </source>
</evidence>
<dbReference type="SUPFAM" id="SSF88713">
    <property type="entry name" value="Glycoside hydrolase/deacetylase"/>
    <property type="match status" value="1"/>
</dbReference>
<dbReference type="EMBL" id="PQGD01000016">
    <property type="protein sequence ID" value="POP45748.1"/>
    <property type="molecule type" value="Genomic_DNA"/>
</dbReference>
<comment type="caution">
    <text evidence="7">The sequence shown here is derived from an EMBL/GenBank/DDBJ whole genome shotgun (WGS) entry which is preliminary data.</text>
</comment>
<dbReference type="PANTHER" id="PTHR46017:SF2">
    <property type="entry name" value="MANNOSYLGLYCERATE HYDROLASE"/>
    <property type="match status" value="1"/>
</dbReference>
<dbReference type="InterPro" id="IPR028995">
    <property type="entry name" value="Glyco_hydro_57/38_cen_sf"/>
</dbReference>
<dbReference type="InterPro" id="IPR027291">
    <property type="entry name" value="Glyco_hydro_38_N_sf"/>
</dbReference>
<dbReference type="Gene3D" id="3.20.110.10">
    <property type="entry name" value="Glycoside hydrolase 38, N terminal domain"/>
    <property type="match status" value="1"/>
</dbReference>
<keyword evidence="8" id="KW-1185">Reference proteome</keyword>
<dbReference type="Proteomes" id="UP000237073">
    <property type="component" value="Unassembled WGS sequence"/>
</dbReference>
<gene>
    <name evidence="7" type="ORF">CHU32_19060</name>
    <name evidence="6" type="ORF">CHU33_18685</name>
</gene>